<feature type="transmembrane region" description="Helical" evidence="1">
    <location>
        <begin position="193"/>
        <end position="211"/>
    </location>
</feature>
<dbReference type="Pfam" id="PF17784">
    <property type="entry name" value="Sulfotransfer_4"/>
    <property type="match status" value="2"/>
</dbReference>
<dbReference type="AlphaFoldDB" id="M5G4P4"/>
<protein>
    <recommendedName>
        <fullName evidence="4">P-loop containing nucleoside triphosphate hydrolase protein</fullName>
    </recommendedName>
</protein>
<sequence>MAQWKGTETTPTHLRVIGAGLGRTGTRSMKEALEMLGFGPCHHMVSLIDDPTGKRMDMFAEAYAGKSVDWKQVMDGFGSTVDHPTTEFALELIDAFPNALVILTTRDDAEIGKGVGNWYRSNYGPMGPQSYVKHNAKMIESIPKEKLLVFNVKQGWKPLCEFLGVPVPTVPFPRMNDTAELQARIRTMRLTGVGYWILELGLLGLMVHQIIRKRLWDVSVLRQLMNM</sequence>
<keyword evidence="1" id="KW-0812">Transmembrane</keyword>
<dbReference type="InterPro" id="IPR040632">
    <property type="entry name" value="Sulfotransfer_4"/>
</dbReference>
<dbReference type="OrthoDB" id="3348095at2759"/>
<dbReference type="EMBL" id="JH795856">
    <property type="protein sequence ID" value="EJU05221.1"/>
    <property type="molecule type" value="Genomic_DNA"/>
</dbReference>
<dbReference type="SUPFAM" id="SSF52540">
    <property type="entry name" value="P-loop containing nucleoside triphosphate hydrolases"/>
    <property type="match status" value="1"/>
</dbReference>
<dbReference type="PANTHER" id="PTHR36978">
    <property type="entry name" value="P-LOOP CONTAINING NUCLEOTIDE TRIPHOSPHATE HYDROLASE"/>
    <property type="match status" value="1"/>
</dbReference>
<dbReference type="Gene3D" id="3.40.50.300">
    <property type="entry name" value="P-loop containing nucleotide triphosphate hydrolases"/>
    <property type="match status" value="2"/>
</dbReference>
<dbReference type="OMA" id="IMAMILE"/>
<dbReference type="PANTHER" id="PTHR36978:SF4">
    <property type="entry name" value="P-LOOP CONTAINING NUCLEOSIDE TRIPHOSPHATE HYDROLASE PROTEIN"/>
    <property type="match status" value="1"/>
</dbReference>
<organism evidence="2 3">
    <name type="scientific">Dacryopinax primogenitus (strain DJM 731)</name>
    <name type="common">Brown rot fungus</name>
    <dbReference type="NCBI Taxonomy" id="1858805"/>
    <lineage>
        <taxon>Eukaryota</taxon>
        <taxon>Fungi</taxon>
        <taxon>Dikarya</taxon>
        <taxon>Basidiomycota</taxon>
        <taxon>Agaricomycotina</taxon>
        <taxon>Dacrymycetes</taxon>
        <taxon>Dacrymycetales</taxon>
        <taxon>Dacrymycetaceae</taxon>
        <taxon>Dacryopinax</taxon>
    </lineage>
</organism>
<dbReference type="Proteomes" id="UP000030653">
    <property type="component" value="Unassembled WGS sequence"/>
</dbReference>
<dbReference type="STRING" id="1858805.M5G4P4"/>
<proteinExistence type="predicted"/>
<gene>
    <name evidence="2" type="ORF">DACRYDRAFT_103718</name>
</gene>
<dbReference type="RefSeq" id="XP_040632115.1">
    <property type="nucleotide sequence ID" value="XM_040767805.1"/>
</dbReference>
<evidence type="ECO:0008006" key="4">
    <source>
        <dbReference type="Google" id="ProtNLM"/>
    </source>
</evidence>
<dbReference type="InterPro" id="IPR027417">
    <property type="entry name" value="P-loop_NTPase"/>
</dbReference>
<name>M5G4P4_DACPD</name>
<reference evidence="2 3" key="1">
    <citation type="journal article" date="2012" name="Science">
        <title>The Paleozoic origin of enzymatic lignin decomposition reconstructed from 31 fungal genomes.</title>
        <authorList>
            <person name="Floudas D."/>
            <person name="Binder M."/>
            <person name="Riley R."/>
            <person name="Barry K."/>
            <person name="Blanchette R.A."/>
            <person name="Henrissat B."/>
            <person name="Martinez A.T."/>
            <person name="Otillar R."/>
            <person name="Spatafora J.W."/>
            <person name="Yadav J.S."/>
            <person name="Aerts A."/>
            <person name="Benoit I."/>
            <person name="Boyd A."/>
            <person name="Carlson A."/>
            <person name="Copeland A."/>
            <person name="Coutinho P.M."/>
            <person name="de Vries R.P."/>
            <person name="Ferreira P."/>
            <person name="Findley K."/>
            <person name="Foster B."/>
            <person name="Gaskell J."/>
            <person name="Glotzer D."/>
            <person name="Gorecki P."/>
            <person name="Heitman J."/>
            <person name="Hesse C."/>
            <person name="Hori C."/>
            <person name="Igarashi K."/>
            <person name="Jurgens J.A."/>
            <person name="Kallen N."/>
            <person name="Kersten P."/>
            <person name="Kohler A."/>
            <person name="Kuees U."/>
            <person name="Kumar T.K.A."/>
            <person name="Kuo A."/>
            <person name="LaButti K."/>
            <person name="Larrondo L.F."/>
            <person name="Lindquist E."/>
            <person name="Ling A."/>
            <person name="Lombard V."/>
            <person name="Lucas S."/>
            <person name="Lundell T."/>
            <person name="Martin R."/>
            <person name="McLaughlin D.J."/>
            <person name="Morgenstern I."/>
            <person name="Morin E."/>
            <person name="Murat C."/>
            <person name="Nagy L.G."/>
            <person name="Nolan M."/>
            <person name="Ohm R.A."/>
            <person name="Patyshakuliyeva A."/>
            <person name="Rokas A."/>
            <person name="Ruiz-Duenas F.J."/>
            <person name="Sabat G."/>
            <person name="Salamov A."/>
            <person name="Samejima M."/>
            <person name="Schmutz J."/>
            <person name="Slot J.C."/>
            <person name="St John F."/>
            <person name="Stenlid J."/>
            <person name="Sun H."/>
            <person name="Sun S."/>
            <person name="Syed K."/>
            <person name="Tsang A."/>
            <person name="Wiebenga A."/>
            <person name="Young D."/>
            <person name="Pisabarro A."/>
            <person name="Eastwood D.C."/>
            <person name="Martin F."/>
            <person name="Cullen D."/>
            <person name="Grigoriev I.V."/>
            <person name="Hibbett D.S."/>
        </authorList>
    </citation>
    <scope>NUCLEOTIDE SEQUENCE [LARGE SCALE GENOMIC DNA]</scope>
    <source>
        <strain evidence="2 3">DJM-731 SS1</strain>
    </source>
</reference>
<accession>M5G4P4</accession>
<evidence type="ECO:0000313" key="2">
    <source>
        <dbReference type="EMBL" id="EJU05221.1"/>
    </source>
</evidence>
<dbReference type="GeneID" id="63682867"/>
<evidence type="ECO:0000256" key="1">
    <source>
        <dbReference type="SAM" id="Phobius"/>
    </source>
</evidence>
<keyword evidence="1" id="KW-1133">Transmembrane helix</keyword>
<evidence type="ECO:0000313" key="3">
    <source>
        <dbReference type="Proteomes" id="UP000030653"/>
    </source>
</evidence>
<keyword evidence="3" id="KW-1185">Reference proteome</keyword>
<keyword evidence="1" id="KW-0472">Membrane</keyword>
<dbReference type="HOGENOM" id="CLU_061199_2_1_1"/>